<sequence length="69" mass="7530">MAWARAGVTGLGWQLESRTWREQLGPACLTAADGRHVARRSWATRLGSAASCRRGSVAGTFRLHFLGFV</sequence>
<name>A0AA87YQW8_FICCA</name>
<dbReference type="AlphaFoldDB" id="A0AA87YQW8"/>
<gene>
    <name evidence="1" type="ORF">TIFTF001_045348</name>
</gene>
<comment type="caution">
    <text evidence="1">The sequence shown here is derived from an EMBL/GenBank/DDBJ whole genome shotgun (WGS) entry which is preliminary data.</text>
</comment>
<organism evidence="1 2">
    <name type="scientific">Ficus carica</name>
    <name type="common">Common fig</name>
    <dbReference type="NCBI Taxonomy" id="3494"/>
    <lineage>
        <taxon>Eukaryota</taxon>
        <taxon>Viridiplantae</taxon>
        <taxon>Streptophyta</taxon>
        <taxon>Embryophyta</taxon>
        <taxon>Tracheophyta</taxon>
        <taxon>Spermatophyta</taxon>
        <taxon>Magnoliopsida</taxon>
        <taxon>eudicotyledons</taxon>
        <taxon>Gunneridae</taxon>
        <taxon>Pentapetalae</taxon>
        <taxon>rosids</taxon>
        <taxon>fabids</taxon>
        <taxon>Rosales</taxon>
        <taxon>Moraceae</taxon>
        <taxon>Ficeae</taxon>
        <taxon>Ficus</taxon>
    </lineage>
</organism>
<accession>A0AA87YQW8</accession>
<proteinExistence type="predicted"/>
<evidence type="ECO:0000313" key="1">
    <source>
        <dbReference type="EMBL" id="GMN20527.1"/>
    </source>
</evidence>
<reference evidence="1" key="1">
    <citation type="submission" date="2023-07" db="EMBL/GenBank/DDBJ databases">
        <title>draft genome sequence of fig (Ficus carica).</title>
        <authorList>
            <person name="Takahashi T."/>
            <person name="Nishimura K."/>
        </authorList>
    </citation>
    <scope>NUCLEOTIDE SEQUENCE</scope>
</reference>
<dbReference type="Proteomes" id="UP001187192">
    <property type="component" value="Unassembled WGS sequence"/>
</dbReference>
<protein>
    <submittedName>
        <fullName evidence="1">Uncharacterized protein</fullName>
    </submittedName>
</protein>
<keyword evidence="2" id="KW-1185">Reference proteome</keyword>
<dbReference type="EMBL" id="BTGU01003898">
    <property type="protein sequence ID" value="GMN20527.1"/>
    <property type="molecule type" value="Genomic_DNA"/>
</dbReference>
<evidence type="ECO:0000313" key="2">
    <source>
        <dbReference type="Proteomes" id="UP001187192"/>
    </source>
</evidence>